<proteinExistence type="predicted"/>
<protein>
    <submittedName>
        <fullName evidence="2">General stress protein</fullName>
    </submittedName>
    <submittedName>
        <fullName evidence="3">Pyridoxamine 5'-phosphate oxidase family protein</fullName>
    </submittedName>
</protein>
<organism evidence="2 4">
    <name type="scientific">Sphingobium yanoikuyae</name>
    <name type="common">Sphingomonas yanoikuyae</name>
    <dbReference type="NCBI Taxonomy" id="13690"/>
    <lineage>
        <taxon>Bacteria</taxon>
        <taxon>Pseudomonadati</taxon>
        <taxon>Pseudomonadota</taxon>
        <taxon>Alphaproteobacteria</taxon>
        <taxon>Sphingomonadales</taxon>
        <taxon>Sphingomonadaceae</taxon>
        <taxon>Sphingobium</taxon>
    </lineage>
</organism>
<accession>A0A3G2URL4</accession>
<geneLocation type="plasmid" evidence="2">
    <name>pF1</name>
</geneLocation>
<feature type="domain" description="General stress protein FMN-binding split barrel" evidence="1">
    <location>
        <begin position="9"/>
        <end position="129"/>
    </location>
</feature>
<dbReference type="PANTHER" id="PTHR34818:SF1">
    <property type="entry name" value="PROTEIN BLI-3"/>
    <property type="match status" value="1"/>
</dbReference>
<geneLocation type="plasmid" evidence="3 5">
    <name>unnamed3</name>
</geneLocation>
<dbReference type="EMBL" id="CP060127">
    <property type="protein sequence ID" value="QNG49768.1"/>
    <property type="molecule type" value="Genomic_DNA"/>
</dbReference>
<name>A0A3G2URL4_SPHYA</name>
<evidence type="ECO:0000313" key="4">
    <source>
        <dbReference type="Proteomes" id="UP000280708"/>
    </source>
</evidence>
<dbReference type="Pfam" id="PF16242">
    <property type="entry name" value="Pyrid_ox_like"/>
    <property type="match status" value="1"/>
</dbReference>
<evidence type="ECO:0000313" key="2">
    <source>
        <dbReference type="EMBL" id="AYO75491.1"/>
    </source>
</evidence>
<reference evidence="2 4" key="1">
    <citation type="submission" date="2018-10" db="EMBL/GenBank/DDBJ databases">
        <title>Characterization and genome analysis of a novel bacterium Sphingobium yanoikuyae SJTF8 capable of degrading PAHs.</title>
        <authorList>
            <person name="Yin C."/>
            <person name="Xiong W."/>
            <person name="Liang R."/>
        </authorList>
    </citation>
    <scope>NUCLEOTIDE SEQUENCE [LARGE SCALE GENOMIC DNA]</scope>
    <source>
        <strain evidence="2 4">SJTF8</strain>
        <plasmid evidence="2">pF1</plasmid>
        <plasmid evidence="4">pf1</plasmid>
    </source>
</reference>
<evidence type="ECO:0000313" key="5">
    <source>
        <dbReference type="Proteomes" id="UP000515377"/>
    </source>
</evidence>
<dbReference type="InterPro" id="IPR038725">
    <property type="entry name" value="YdaG_split_barrel_FMN-bd"/>
</dbReference>
<dbReference type="InterPro" id="IPR052917">
    <property type="entry name" value="Stress-Dev_Protein"/>
</dbReference>
<dbReference type="RefSeq" id="WP_017503147.1">
    <property type="nucleotide sequence ID" value="NZ_CP033227.1"/>
</dbReference>
<reference evidence="3 5" key="2">
    <citation type="submission" date="2020-07" db="EMBL/GenBank/DDBJ databases">
        <title>Whole genome sequence of Sphingobium yanoikuyae A3.</title>
        <authorList>
            <person name="Han S.-S."/>
        </authorList>
    </citation>
    <scope>NUCLEOTIDE SEQUENCE [LARGE SCALE GENOMIC DNA]</scope>
    <source>
        <strain evidence="3 5">A3</strain>
        <plasmid evidence="3 5">unnamed3</plasmid>
    </source>
</reference>
<dbReference type="Gene3D" id="2.30.110.10">
    <property type="entry name" value="Electron Transport, Fmn-binding Protein, Chain A"/>
    <property type="match status" value="1"/>
</dbReference>
<dbReference type="InterPro" id="IPR012349">
    <property type="entry name" value="Split_barrel_FMN-bd"/>
</dbReference>
<dbReference type="SUPFAM" id="SSF50475">
    <property type="entry name" value="FMN-binding split barrel"/>
    <property type="match status" value="1"/>
</dbReference>
<dbReference type="AlphaFoldDB" id="A0A3G2URL4"/>
<dbReference type="EMBL" id="CP033227">
    <property type="protein sequence ID" value="AYO75491.1"/>
    <property type="molecule type" value="Genomic_DNA"/>
</dbReference>
<gene>
    <name evidence="2" type="ORF">EBF16_00295</name>
    <name evidence="3" type="ORF">H3V42_33645</name>
</gene>
<dbReference type="Proteomes" id="UP000515377">
    <property type="component" value="Plasmid unnamed3"/>
</dbReference>
<evidence type="ECO:0000313" key="3">
    <source>
        <dbReference type="EMBL" id="QNG49768.1"/>
    </source>
</evidence>
<sequence length="161" mass="17731">MTDEARMKRNLWTRMEVSPILMVGLVEAPEHSEPLTARLDPDQVDTLWFFVGRNSRLAKGGRAMAQFVSKGHDYFACLAGMAQVVEDKVMLDKLWAKDAETWFPGGKSDPDLALLRVDIDCAELWETDTALEGKLKKLLGKTDSGTRGGHAHVETTAGTAA</sequence>
<geneLocation type="plasmid" evidence="4">
    <name>pf1</name>
</geneLocation>
<dbReference type="PANTHER" id="PTHR34818">
    <property type="entry name" value="PROTEIN BLI-3"/>
    <property type="match status" value="1"/>
</dbReference>
<evidence type="ECO:0000259" key="1">
    <source>
        <dbReference type="Pfam" id="PF16242"/>
    </source>
</evidence>
<dbReference type="Proteomes" id="UP000280708">
    <property type="component" value="Plasmid pF1"/>
</dbReference>
<keyword evidence="2" id="KW-0614">Plasmid</keyword>